<protein>
    <submittedName>
        <fullName evidence="5">Uncharacterized protein DUF4352</fullName>
    </submittedName>
</protein>
<gene>
    <name evidence="5" type="ORF">A9A59_0342</name>
</gene>
<keyword evidence="3" id="KW-0812">Transmembrane</keyword>
<evidence type="ECO:0000256" key="2">
    <source>
        <dbReference type="SAM" id="MobiDB-lite"/>
    </source>
</evidence>
<keyword evidence="1" id="KW-0732">Signal</keyword>
<dbReference type="Proteomes" id="UP000223071">
    <property type="component" value="Unassembled WGS sequence"/>
</dbReference>
<feature type="compositionally biased region" description="Low complexity" evidence="2">
    <location>
        <begin position="78"/>
        <end position="98"/>
    </location>
</feature>
<evidence type="ECO:0000256" key="3">
    <source>
        <dbReference type="SAM" id="Phobius"/>
    </source>
</evidence>
<dbReference type="Pfam" id="PF11611">
    <property type="entry name" value="DUF4352"/>
    <property type="match status" value="1"/>
</dbReference>
<reference evidence="5 6" key="1">
    <citation type="submission" date="2017-09" db="EMBL/GenBank/DDBJ databases">
        <title>Sequencing the genomes of two abundant thermophiles in Great Basin hot springs: Thermocrinis jamiesonii and novel Chloroflexi Thermoflexus hugenholtzii.</title>
        <authorList>
            <person name="Hedlund B."/>
        </authorList>
    </citation>
    <scope>NUCLEOTIDE SEQUENCE [LARGE SCALE GENOMIC DNA]</scope>
    <source>
        <strain evidence="5 6">G233</strain>
    </source>
</reference>
<comment type="caution">
    <text evidence="5">The sequence shown here is derived from an EMBL/GenBank/DDBJ whole genome shotgun (WGS) entry which is preliminary data.</text>
</comment>
<name>A0A2A9HB02_TEPT2</name>
<feature type="domain" description="DUF4352" evidence="4">
    <location>
        <begin position="132"/>
        <end position="231"/>
    </location>
</feature>
<dbReference type="RefSeq" id="WP_098502622.1">
    <property type="nucleotide sequence ID" value="NZ_PDJQ01000001.1"/>
</dbReference>
<keyword evidence="6" id="KW-1185">Reference proteome</keyword>
<feature type="region of interest" description="Disordered" evidence="2">
    <location>
        <begin position="78"/>
        <end position="124"/>
    </location>
</feature>
<keyword evidence="3" id="KW-1133">Transmembrane helix</keyword>
<evidence type="ECO:0000256" key="1">
    <source>
        <dbReference type="ARBA" id="ARBA00022729"/>
    </source>
</evidence>
<dbReference type="InterPro" id="IPR029050">
    <property type="entry name" value="Immunoprotect_excell_Ig-like"/>
</dbReference>
<evidence type="ECO:0000313" key="6">
    <source>
        <dbReference type="Proteomes" id="UP000223071"/>
    </source>
</evidence>
<evidence type="ECO:0000259" key="4">
    <source>
        <dbReference type="Pfam" id="PF11611"/>
    </source>
</evidence>
<dbReference type="AlphaFoldDB" id="A0A2A9HB02"/>
<feature type="transmembrane region" description="Helical" evidence="3">
    <location>
        <begin position="54"/>
        <end position="75"/>
    </location>
</feature>
<dbReference type="EMBL" id="PDJQ01000001">
    <property type="protein sequence ID" value="PFG73147.1"/>
    <property type="molecule type" value="Genomic_DNA"/>
</dbReference>
<accession>A0A2A9HB02</accession>
<dbReference type="Gene3D" id="2.60.40.1240">
    <property type="match status" value="1"/>
</dbReference>
<proteinExistence type="predicted"/>
<keyword evidence="3" id="KW-0472">Membrane</keyword>
<dbReference type="InterPro" id="IPR029051">
    <property type="entry name" value="DUF4352"/>
</dbReference>
<organism evidence="5 6">
    <name type="scientific">Tepidiforma thermophila (strain KCTC 52669 / CGMCC 1.13589 / G233)</name>
    <dbReference type="NCBI Taxonomy" id="2761530"/>
    <lineage>
        <taxon>Bacteria</taxon>
        <taxon>Bacillati</taxon>
        <taxon>Chloroflexota</taxon>
        <taxon>Tepidiformia</taxon>
        <taxon>Tepidiformales</taxon>
        <taxon>Tepidiformaceae</taxon>
        <taxon>Tepidiforma</taxon>
    </lineage>
</organism>
<evidence type="ECO:0000313" key="5">
    <source>
        <dbReference type="EMBL" id="PFG73147.1"/>
    </source>
</evidence>
<sequence>MAKSPTEKLLQELDQLKARGRITDEEYAARRQAIISGQVQLPAEKSGGGFFKKVGIGCGALIGILIVVVIIAAAAGGGSDSNDTGGTASSSGTPAAGTNRGDVRVPLAPGSSGEIAPEGNPGQKSRVTIVQIMDPVVSTNQFSRPKAGMRWIGIEVIHENIGTKEVGSFDWKLRDTNDNEHEQDVMGPVVDLPDLDPFYSDLTPGGKKQGWIYFQVPEGAGIKWLRADPNIFLKNDLYFEAP</sequence>